<dbReference type="Proteomes" id="UP000694865">
    <property type="component" value="Unplaced"/>
</dbReference>
<dbReference type="InterPro" id="IPR049883">
    <property type="entry name" value="NOTCH1_EGF-like"/>
</dbReference>
<dbReference type="SMART" id="SM00181">
    <property type="entry name" value="EGF"/>
    <property type="match status" value="2"/>
</dbReference>
<evidence type="ECO:0000313" key="10">
    <source>
        <dbReference type="RefSeq" id="XP_006814902.1"/>
    </source>
</evidence>
<keyword evidence="1 7" id="KW-0245">EGF-like domain</keyword>
<reference evidence="10" key="1">
    <citation type="submission" date="2025-08" db="UniProtKB">
        <authorList>
            <consortium name="RefSeq"/>
        </authorList>
    </citation>
    <scope>IDENTIFICATION</scope>
    <source>
        <tissue evidence="10">Testes</tissue>
    </source>
</reference>
<dbReference type="PANTHER" id="PTHR24039">
    <property type="entry name" value="FIBRILLIN-RELATED"/>
    <property type="match status" value="1"/>
</dbReference>
<evidence type="ECO:0000256" key="2">
    <source>
        <dbReference type="ARBA" id="ARBA00022729"/>
    </source>
</evidence>
<dbReference type="InterPro" id="IPR001881">
    <property type="entry name" value="EGF-like_Ca-bd_dom"/>
</dbReference>
<keyword evidence="3" id="KW-0677">Repeat</keyword>
<evidence type="ECO:0000256" key="3">
    <source>
        <dbReference type="ARBA" id="ARBA00022737"/>
    </source>
</evidence>
<feature type="domain" description="EGF-like" evidence="8">
    <location>
        <begin position="311"/>
        <end position="350"/>
    </location>
</feature>
<sequence>MRPDFKQNDAMTVMRVASTTNCDVQQMAQTCVMSRDVGSDASFEVEIDGDYVAGTLQWYKYYVGLPPHFHSYQQRLTAPGGIDENMHLTENGKRLTISPIKDDDFYETKYWAELSAAELQTQAIAQYEIDDDLTNPRLLRVYFIIQNRPVDFGPFLPGDSLHINLADHITIPKSAMEFVWKKMVSPLKYISMEKPENNVLDIQYLNRSDFGIISVQVYGSKENIPGRVQTMEKNFNIALDETKSCSRYAGHIQCQCNSGYHGDGYQCADINECIHGSHHCVTMANCVNTLGSYNCVCPPGYQGDGRIECTDVDECSQPHLHNCDINAKCTNTEGSYSCECTDDYLGNGFDCL</sequence>
<accession>A0ABM0M4G1</accession>
<evidence type="ECO:0000259" key="8">
    <source>
        <dbReference type="PROSITE" id="PS50026"/>
    </source>
</evidence>
<dbReference type="Pfam" id="PF12947">
    <property type="entry name" value="EGF_3"/>
    <property type="match status" value="1"/>
</dbReference>
<dbReference type="InterPro" id="IPR009030">
    <property type="entry name" value="Growth_fac_rcpt_cys_sf"/>
</dbReference>
<dbReference type="InterPro" id="IPR000742">
    <property type="entry name" value="EGF"/>
</dbReference>
<dbReference type="InterPro" id="IPR000152">
    <property type="entry name" value="EGF-type_Asp/Asn_hydroxyl_site"/>
</dbReference>
<evidence type="ECO:0000256" key="6">
    <source>
        <dbReference type="ARBA" id="ARBA00023180"/>
    </source>
</evidence>
<dbReference type="PROSITE" id="PS50026">
    <property type="entry name" value="EGF_3"/>
    <property type="match status" value="2"/>
</dbReference>
<proteinExistence type="predicted"/>
<organism evidence="9 10">
    <name type="scientific">Saccoglossus kowalevskii</name>
    <name type="common">Acorn worm</name>
    <dbReference type="NCBI Taxonomy" id="10224"/>
    <lineage>
        <taxon>Eukaryota</taxon>
        <taxon>Metazoa</taxon>
        <taxon>Hemichordata</taxon>
        <taxon>Enteropneusta</taxon>
        <taxon>Harrimaniidae</taxon>
        <taxon>Saccoglossus</taxon>
    </lineage>
</organism>
<gene>
    <name evidence="10" type="primary">LOC102801114</name>
</gene>
<dbReference type="RefSeq" id="XP_006814902.1">
    <property type="nucleotide sequence ID" value="XM_006814839.1"/>
</dbReference>
<dbReference type="CDD" id="cd00054">
    <property type="entry name" value="EGF_CA"/>
    <property type="match status" value="2"/>
</dbReference>
<dbReference type="PROSITE" id="PS01186">
    <property type="entry name" value="EGF_2"/>
    <property type="match status" value="1"/>
</dbReference>
<dbReference type="Gene3D" id="2.10.25.10">
    <property type="entry name" value="Laminin"/>
    <property type="match status" value="3"/>
</dbReference>
<dbReference type="SMART" id="SM00179">
    <property type="entry name" value="EGF_CA"/>
    <property type="match status" value="2"/>
</dbReference>
<keyword evidence="9" id="KW-1185">Reference proteome</keyword>
<feature type="domain" description="EGF-like" evidence="8">
    <location>
        <begin position="269"/>
        <end position="310"/>
    </location>
</feature>
<evidence type="ECO:0000256" key="7">
    <source>
        <dbReference type="PROSITE-ProRule" id="PRU00076"/>
    </source>
</evidence>
<evidence type="ECO:0000256" key="4">
    <source>
        <dbReference type="ARBA" id="ARBA00022837"/>
    </source>
</evidence>
<dbReference type="PANTHER" id="PTHR24039:SF28">
    <property type="entry name" value="EGF-LIKE DOMAIN-CONTAINING PROTEIN"/>
    <property type="match status" value="1"/>
</dbReference>
<dbReference type="PROSITE" id="PS01187">
    <property type="entry name" value="EGF_CA"/>
    <property type="match status" value="1"/>
</dbReference>
<evidence type="ECO:0000313" key="9">
    <source>
        <dbReference type="Proteomes" id="UP000694865"/>
    </source>
</evidence>
<name>A0ABM0M4G1_SACKO</name>
<dbReference type="PROSITE" id="PS00010">
    <property type="entry name" value="ASX_HYDROXYL"/>
    <property type="match status" value="2"/>
</dbReference>
<evidence type="ECO:0000256" key="1">
    <source>
        <dbReference type="ARBA" id="ARBA00022536"/>
    </source>
</evidence>
<keyword evidence="2" id="KW-0732">Signal</keyword>
<feature type="non-terminal residue" evidence="10">
    <location>
        <position position="352"/>
    </location>
</feature>
<protein>
    <submittedName>
        <fullName evidence="10">Uncharacterized protein LOC102801114</fullName>
    </submittedName>
</protein>
<dbReference type="SUPFAM" id="SSF57184">
    <property type="entry name" value="Growth factor receptor domain"/>
    <property type="match status" value="1"/>
</dbReference>
<keyword evidence="5" id="KW-1015">Disulfide bond</keyword>
<dbReference type="InterPro" id="IPR018097">
    <property type="entry name" value="EGF_Ca-bd_CS"/>
</dbReference>
<dbReference type="Pfam" id="PF07645">
    <property type="entry name" value="EGF_CA"/>
    <property type="match status" value="1"/>
</dbReference>
<dbReference type="GeneID" id="102801114"/>
<keyword evidence="4" id="KW-0106">Calcium</keyword>
<comment type="caution">
    <text evidence="7">Lacks conserved residue(s) required for the propagation of feature annotation.</text>
</comment>
<dbReference type="InterPro" id="IPR024731">
    <property type="entry name" value="NELL2-like_EGF"/>
</dbReference>
<evidence type="ECO:0000256" key="5">
    <source>
        <dbReference type="ARBA" id="ARBA00023157"/>
    </source>
</evidence>
<keyword evidence="6" id="KW-0325">Glycoprotein</keyword>